<dbReference type="CDD" id="cd01392">
    <property type="entry name" value="HTH_LacI"/>
    <property type="match status" value="1"/>
</dbReference>
<keyword evidence="6" id="KW-1185">Reference proteome</keyword>
<evidence type="ECO:0000313" key="6">
    <source>
        <dbReference type="Proteomes" id="UP000199582"/>
    </source>
</evidence>
<dbReference type="PROSITE" id="PS50932">
    <property type="entry name" value="HTH_LACI_2"/>
    <property type="match status" value="1"/>
</dbReference>
<dbReference type="GO" id="GO:0003700">
    <property type="term" value="F:DNA-binding transcription factor activity"/>
    <property type="evidence" value="ECO:0007669"/>
    <property type="project" value="TreeGrafter"/>
</dbReference>
<keyword evidence="3" id="KW-0804">Transcription</keyword>
<dbReference type="Gene3D" id="1.10.260.40">
    <property type="entry name" value="lambda repressor-like DNA-binding domains"/>
    <property type="match status" value="1"/>
</dbReference>
<keyword evidence="1" id="KW-0805">Transcription regulation</keyword>
<dbReference type="InterPro" id="IPR046335">
    <property type="entry name" value="LacI/GalR-like_sensor"/>
</dbReference>
<evidence type="ECO:0000259" key="4">
    <source>
        <dbReference type="PROSITE" id="PS50932"/>
    </source>
</evidence>
<evidence type="ECO:0000256" key="1">
    <source>
        <dbReference type="ARBA" id="ARBA00023015"/>
    </source>
</evidence>
<dbReference type="SMART" id="SM00354">
    <property type="entry name" value="HTH_LACI"/>
    <property type="match status" value="1"/>
</dbReference>
<keyword evidence="2" id="KW-0238">DNA-binding</keyword>
<dbReference type="InterPro" id="IPR000843">
    <property type="entry name" value="HTH_LacI"/>
</dbReference>
<dbReference type="STRING" id="1287727.SAMN05443999_104287"/>
<evidence type="ECO:0000256" key="3">
    <source>
        <dbReference type="ARBA" id="ARBA00023163"/>
    </source>
</evidence>
<feature type="domain" description="HTH lacI-type" evidence="4">
    <location>
        <begin position="8"/>
        <end position="62"/>
    </location>
</feature>
<dbReference type="Proteomes" id="UP000199582">
    <property type="component" value="Unassembled WGS sequence"/>
</dbReference>
<evidence type="ECO:0000256" key="2">
    <source>
        <dbReference type="ARBA" id="ARBA00023125"/>
    </source>
</evidence>
<dbReference type="Pfam" id="PF00356">
    <property type="entry name" value="LacI"/>
    <property type="match status" value="1"/>
</dbReference>
<dbReference type="InterPro" id="IPR028082">
    <property type="entry name" value="Peripla_BP_I"/>
</dbReference>
<sequence length="341" mass="37339">MQDFALKVRVTDVARLAGCAPATVSRALNNPDKVSPEKRARVESAMKELGYVRNHAARALRSQRSHMVGVLIPTLDYAIYASLVGAATRRLSTAGISALVATFNYDLQTEFKEARLLIERGAEALILIGQKHDPALYSLLHQHDVCFVNTYTLDPHGTHPSVGFDNEAAAAAITRHLVHLGHRNICVISGRTRDNDRTITRLAGIRQELMRHGIELQPDRVIERSYSIANGREACATLLARIHPQPTALICGNDVLALGAIVECRERGLRIPEDISIVGFDNLELSKHSNPPLTTVDVPTEQMGDAAAGYLLDRLDGKEVSPQNSVEVQLILRHTTAPPAR</sequence>
<dbReference type="SUPFAM" id="SSF53822">
    <property type="entry name" value="Periplasmic binding protein-like I"/>
    <property type="match status" value="1"/>
</dbReference>
<evidence type="ECO:0000313" key="5">
    <source>
        <dbReference type="EMBL" id="SEL29596.1"/>
    </source>
</evidence>
<accession>A0A1H7P1T6</accession>
<proteinExistence type="predicted"/>
<dbReference type="Pfam" id="PF13377">
    <property type="entry name" value="Peripla_BP_3"/>
    <property type="match status" value="1"/>
</dbReference>
<dbReference type="SUPFAM" id="SSF47413">
    <property type="entry name" value="lambda repressor-like DNA-binding domains"/>
    <property type="match status" value="1"/>
</dbReference>
<dbReference type="AlphaFoldDB" id="A0A1H7P1T6"/>
<reference evidence="5 6" key="1">
    <citation type="submission" date="2016-10" db="EMBL/GenBank/DDBJ databases">
        <authorList>
            <person name="de Groot N.N."/>
        </authorList>
    </citation>
    <scope>NUCLEOTIDE SEQUENCE [LARGE SCALE GENOMIC DNA]</scope>
    <source>
        <strain evidence="5 6">DSM 100674</strain>
    </source>
</reference>
<protein>
    <submittedName>
        <fullName evidence="5">Transcriptional regulator, LacI family</fullName>
    </submittedName>
</protein>
<dbReference type="InterPro" id="IPR010982">
    <property type="entry name" value="Lambda_DNA-bd_dom_sf"/>
</dbReference>
<dbReference type="CDD" id="cd06273">
    <property type="entry name" value="PBP1_LacI-like"/>
    <property type="match status" value="1"/>
</dbReference>
<organism evidence="5 6">
    <name type="scientific">Roseovarius azorensis</name>
    <dbReference type="NCBI Taxonomy" id="1287727"/>
    <lineage>
        <taxon>Bacteria</taxon>
        <taxon>Pseudomonadati</taxon>
        <taxon>Pseudomonadota</taxon>
        <taxon>Alphaproteobacteria</taxon>
        <taxon>Rhodobacterales</taxon>
        <taxon>Roseobacteraceae</taxon>
        <taxon>Roseovarius</taxon>
    </lineage>
</organism>
<dbReference type="Gene3D" id="3.40.50.2300">
    <property type="match status" value="2"/>
</dbReference>
<dbReference type="PANTHER" id="PTHR30146">
    <property type="entry name" value="LACI-RELATED TRANSCRIPTIONAL REPRESSOR"/>
    <property type="match status" value="1"/>
</dbReference>
<gene>
    <name evidence="5" type="ORF">SAMN05443999_104287</name>
</gene>
<dbReference type="PANTHER" id="PTHR30146:SF138">
    <property type="entry name" value="TRANSCRIPTIONAL REGULATORY PROTEIN"/>
    <property type="match status" value="1"/>
</dbReference>
<name>A0A1H7P1T6_9RHOB</name>
<dbReference type="GO" id="GO:0000976">
    <property type="term" value="F:transcription cis-regulatory region binding"/>
    <property type="evidence" value="ECO:0007669"/>
    <property type="project" value="TreeGrafter"/>
</dbReference>
<dbReference type="EMBL" id="FOAG01000004">
    <property type="protein sequence ID" value="SEL29596.1"/>
    <property type="molecule type" value="Genomic_DNA"/>
</dbReference>